<protein>
    <recommendedName>
        <fullName evidence="1">Apple domain-containing protein</fullName>
    </recommendedName>
</protein>
<dbReference type="EMBL" id="AMQN01010661">
    <property type="status" value="NOT_ANNOTATED_CDS"/>
    <property type="molecule type" value="Genomic_DNA"/>
</dbReference>
<dbReference type="InterPro" id="IPR003609">
    <property type="entry name" value="Pan_app"/>
</dbReference>
<dbReference type="HOGENOM" id="CLU_2028884_0_0_1"/>
<reference evidence="2 4" key="2">
    <citation type="journal article" date="2013" name="Nature">
        <title>Insights into bilaterian evolution from three spiralian genomes.</title>
        <authorList>
            <person name="Simakov O."/>
            <person name="Marletaz F."/>
            <person name="Cho S.J."/>
            <person name="Edsinger-Gonzales E."/>
            <person name="Havlak P."/>
            <person name="Hellsten U."/>
            <person name="Kuo D.H."/>
            <person name="Larsson T."/>
            <person name="Lv J."/>
            <person name="Arendt D."/>
            <person name="Savage R."/>
            <person name="Osoegawa K."/>
            <person name="de Jong P."/>
            <person name="Grimwood J."/>
            <person name="Chapman J.A."/>
            <person name="Shapiro H."/>
            <person name="Aerts A."/>
            <person name="Otillar R.P."/>
            <person name="Terry A.Y."/>
            <person name="Boore J.L."/>
            <person name="Grigoriev I.V."/>
            <person name="Lindberg D.R."/>
            <person name="Seaver E.C."/>
            <person name="Weisblat D.A."/>
            <person name="Putnam N.H."/>
            <person name="Rokhsar D.S."/>
        </authorList>
    </citation>
    <scope>NUCLEOTIDE SEQUENCE</scope>
    <source>
        <strain evidence="2 4">I ESC-2004</strain>
    </source>
</reference>
<dbReference type="EMBL" id="KB308347">
    <property type="protein sequence ID" value="ELT97984.1"/>
    <property type="molecule type" value="Genomic_DNA"/>
</dbReference>
<dbReference type="Pfam" id="PF00024">
    <property type="entry name" value="PAN_1"/>
    <property type="match status" value="1"/>
</dbReference>
<reference evidence="3" key="3">
    <citation type="submission" date="2015-06" db="UniProtKB">
        <authorList>
            <consortium name="EnsemblMetazoa"/>
        </authorList>
    </citation>
    <scope>IDENTIFICATION</scope>
</reference>
<feature type="domain" description="Apple" evidence="1">
    <location>
        <begin position="67"/>
        <end position="122"/>
    </location>
</feature>
<dbReference type="AlphaFoldDB" id="R7TW72"/>
<evidence type="ECO:0000313" key="3">
    <source>
        <dbReference type="EnsemblMetazoa" id="CapteP211449"/>
    </source>
</evidence>
<evidence type="ECO:0000259" key="1">
    <source>
        <dbReference type="PROSITE" id="PS50948"/>
    </source>
</evidence>
<evidence type="ECO:0000313" key="2">
    <source>
        <dbReference type="EMBL" id="ELT97984.1"/>
    </source>
</evidence>
<keyword evidence="4" id="KW-1185">Reference proteome</keyword>
<name>R7TW72_CAPTE</name>
<proteinExistence type="predicted"/>
<accession>R7TW72</accession>
<dbReference type="SUPFAM" id="SSF57414">
    <property type="entry name" value="Hairpin loop containing domain-like"/>
    <property type="match status" value="1"/>
</dbReference>
<dbReference type="Gene3D" id="3.50.4.10">
    <property type="entry name" value="Hepatocyte Growth Factor"/>
    <property type="match status" value="1"/>
</dbReference>
<dbReference type="EnsemblMetazoa" id="CapteT211449">
    <property type="protein sequence ID" value="CapteP211449"/>
    <property type="gene ID" value="CapteG211449"/>
</dbReference>
<evidence type="ECO:0000313" key="4">
    <source>
        <dbReference type="Proteomes" id="UP000014760"/>
    </source>
</evidence>
<gene>
    <name evidence="2" type="ORF">CAPTEDRAFT_211449</name>
</gene>
<dbReference type="PROSITE" id="PS50948">
    <property type="entry name" value="PAN"/>
    <property type="match status" value="1"/>
</dbReference>
<organism evidence="2">
    <name type="scientific">Capitella teleta</name>
    <name type="common">Polychaete worm</name>
    <dbReference type="NCBI Taxonomy" id="283909"/>
    <lineage>
        <taxon>Eukaryota</taxon>
        <taxon>Metazoa</taxon>
        <taxon>Spiralia</taxon>
        <taxon>Lophotrochozoa</taxon>
        <taxon>Annelida</taxon>
        <taxon>Polychaeta</taxon>
        <taxon>Sedentaria</taxon>
        <taxon>Scolecida</taxon>
        <taxon>Capitellidae</taxon>
        <taxon>Capitella</taxon>
    </lineage>
</organism>
<sequence>MYHSQKSKVEFCVKQPARQNPTYFKCKAIETNDGGCNLKDADRYDAPIAAADGRAFHEIVCWDAQDCPDGVWNGPVRDMSIQGNDIVTVTVSLEECQKSCKNEIHFKCRSVDYNIHTRQCHM</sequence>
<dbReference type="Proteomes" id="UP000014760">
    <property type="component" value="Unassembled WGS sequence"/>
</dbReference>
<reference evidence="4" key="1">
    <citation type="submission" date="2012-12" db="EMBL/GenBank/DDBJ databases">
        <authorList>
            <person name="Hellsten U."/>
            <person name="Grimwood J."/>
            <person name="Chapman J.A."/>
            <person name="Shapiro H."/>
            <person name="Aerts A."/>
            <person name="Otillar R.P."/>
            <person name="Terry A.Y."/>
            <person name="Boore J.L."/>
            <person name="Simakov O."/>
            <person name="Marletaz F."/>
            <person name="Cho S.-J."/>
            <person name="Edsinger-Gonzales E."/>
            <person name="Havlak P."/>
            <person name="Kuo D.-H."/>
            <person name="Larsson T."/>
            <person name="Lv J."/>
            <person name="Arendt D."/>
            <person name="Savage R."/>
            <person name="Osoegawa K."/>
            <person name="de Jong P."/>
            <person name="Lindberg D.R."/>
            <person name="Seaver E.C."/>
            <person name="Weisblat D.A."/>
            <person name="Putnam N.H."/>
            <person name="Grigoriev I.V."/>
            <person name="Rokhsar D.S."/>
        </authorList>
    </citation>
    <scope>NUCLEOTIDE SEQUENCE</scope>
    <source>
        <strain evidence="4">I ESC-2004</strain>
    </source>
</reference>